<dbReference type="KEGG" id="blac:94345210"/>
<accession>A0A976IM22</accession>
<protein>
    <submittedName>
        <fullName evidence="2">Uncharacterized protein</fullName>
    </submittedName>
</protein>
<proteinExistence type="predicted"/>
<feature type="compositionally biased region" description="Basic and acidic residues" evidence="1">
    <location>
        <begin position="200"/>
        <end position="211"/>
    </location>
</feature>
<feature type="region of interest" description="Disordered" evidence="1">
    <location>
        <begin position="170"/>
        <end position="215"/>
    </location>
</feature>
<dbReference type="EMBL" id="SHOA02000011">
    <property type="protein sequence ID" value="TDH74253.1"/>
    <property type="molecule type" value="Genomic_DNA"/>
</dbReference>
<evidence type="ECO:0000313" key="3">
    <source>
        <dbReference type="Proteomes" id="UP000294530"/>
    </source>
</evidence>
<evidence type="ECO:0000313" key="2">
    <source>
        <dbReference type="EMBL" id="TDH74253.1"/>
    </source>
</evidence>
<keyword evidence="3" id="KW-1185">Reference proteome</keyword>
<feature type="compositionally biased region" description="Polar residues" evidence="1">
    <location>
        <begin position="525"/>
        <end position="544"/>
    </location>
</feature>
<dbReference type="AlphaFoldDB" id="A0A976IM22"/>
<dbReference type="Proteomes" id="UP000294530">
    <property type="component" value="Unassembled WGS sequence"/>
</dbReference>
<feature type="region of interest" description="Disordered" evidence="1">
    <location>
        <begin position="492"/>
        <end position="569"/>
    </location>
</feature>
<dbReference type="OrthoDB" id="129444at2759"/>
<dbReference type="GeneID" id="94345210"/>
<dbReference type="RefSeq" id="XP_067823751.1">
    <property type="nucleotide sequence ID" value="XM_067959539.1"/>
</dbReference>
<name>A0A976IM22_BRELC</name>
<feature type="region of interest" description="Disordered" evidence="1">
    <location>
        <begin position="282"/>
        <end position="340"/>
    </location>
</feature>
<reference evidence="2 3" key="1">
    <citation type="journal article" date="2021" name="Genome Biol.">
        <title>AFLAP: assembly-free linkage analysis pipeline using k-mers from genome sequencing data.</title>
        <authorList>
            <person name="Fletcher K."/>
            <person name="Zhang L."/>
            <person name="Gil J."/>
            <person name="Han R."/>
            <person name="Cavanaugh K."/>
            <person name="Michelmore R."/>
        </authorList>
    </citation>
    <scope>NUCLEOTIDE SEQUENCE [LARGE SCALE GENOMIC DNA]</scope>
    <source>
        <strain evidence="2 3">SF5</strain>
    </source>
</reference>
<feature type="compositionally biased region" description="Basic and acidic residues" evidence="1">
    <location>
        <begin position="510"/>
        <end position="519"/>
    </location>
</feature>
<evidence type="ECO:0000256" key="1">
    <source>
        <dbReference type="SAM" id="MobiDB-lite"/>
    </source>
</evidence>
<sequence>MTEQTESERDAIVAWLEQNDNFLRATAFSGPPGMSRHLSDGDRHQSEQIETQALNDLAASVNKVLPQSRWDSKLAKQMLHRYLILFKATATQASEPGFTLSKTDIVFGIKTVEDKLNSMCPHFIRLQMLCGMNSRMAGRKATLLDKSQETLEEKDSAKLNLIRTIKRDKTVRGTDSPTRQKDSFRSINRTLRGGQTNKKSAKDKTSRHDISLRSSTAKLREKTHQLGSKKKSARKKAMLAQNSDILKAPSTMSSKPLESIQQQQTEKADTFLEVIELLSDDEESPLVSAKETNVDNRTRPRSLKAADNVDDESRKRKVRRVDKGSGGAKDFGENNKPSQVPDRFIKIPVRMATSRNNQSKQIEAATPAMEHSTTASSNILIATRAGSLTTTEMLLNKKSNEPVHPVQAIMENDDCQNPIKELNEAQPLSLSRIVDSNSDIHSSDVQPFSKVAYNSVQAMQNVPAQPRSRAPDALRSAIAQVVSQRQELLRKQRNGLQYRQTDSGETENDPSGHTEDIVEARSVNKLGQRNASASDKMNFSQRPSETARRAANGNVQPGSRVGSRVEQSEAEAMLETGLIPPLLSNTSTFTNDTNVERKRLFLRAKQLAFEQFRWIREKELQQDEVELLRREMKSREIFARKEIELRRMSIQADVIALMILSGATVEQIAERLKLLSRNRQVECAAQNL</sequence>
<comment type="caution">
    <text evidence="2">The sequence shown here is derived from an EMBL/GenBank/DDBJ whole genome shotgun (WGS) entry which is preliminary data.</text>
</comment>
<organism evidence="2 3">
    <name type="scientific">Bremia lactucae</name>
    <name type="common">Lettuce downy mildew</name>
    <dbReference type="NCBI Taxonomy" id="4779"/>
    <lineage>
        <taxon>Eukaryota</taxon>
        <taxon>Sar</taxon>
        <taxon>Stramenopiles</taxon>
        <taxon>Oomycota</taxon>
        <taxon>Peronosporomycetes</taxon>
        <taxon>Peronosporales</taxon>
        <taxon>Peronosporaceae</taxon>
        <taxon>Bremia</taxon>
    </lineage>
</organism>
<feature type="compositionally biased region" description="Polar residues" evidence="1">
    <location>
        <begin position="185"/>
        <end position="198"/>
    </location>
</feature>
<feature type="compositionally biased region" description="Polar residues" evidence="1">
    <location>
        <begin position="494"/>
        <end position="503"/>
    </location>
</feature>
<feature type="compositionally biased region" description="Basic and acidic residues" evidence="1">
    <location>
        <begin position="170"/>
        <end position="184"/>
    </location>
</feature>
<gene>
    <name evidence="2" type="ORF">CCR75_001436</name>
</gene>